<dbReference type="EC" id="2.5.1.75" evidence="10"/>
<evidence type="ECO:0000256" key="6">
    <source>
        <dbReference type="ARBA" id="ARBA00022741"/>
    </source>
</evidence>
<keyword evidence="5 10" id="KW-0819">tRNA processing</keyword>
<evidence type="ECO:0000256" key="10">
    <source>
        <dbReference type="HAMAP-Rule" id="MF_00185"/>
    </source>
</evidence>
<evidence type="ECO:0000256" key="1">
    <source>
        <dbReference type="ARBA" id="ARBA00001946"/>
    </source>
</evidence>
<feature type="region of interest" description="Interaction with substrate tRNA" evidence="10">
    <location>
        <begin position="179"/>
        <end position="183"/>
    </location>
</feature>
<feature type="region of interest" description="Interaction with substrate tRNA" evidence="10">
    <location>
        <begin position="55"/>
        <end position="58"/>
    </location>
</feature>
<comment type="caution">
    <text evidence="14">The sequence shown here is derived from an EMBL/GenBank/DDBJ whole genome shotgun (WGS) entry which is preliminary data.</text>
</comment>
<comment type="function">
    <text evidence="2 10 12">Catalyzes the transfer of a dimethylallyl group onto the adenine at position 37 in tRNAs that read codons beginning with uridine, leading to the formation of N6-(dimethylallyl)adenosine (i(6)A).</text>
</comment>
<dbReference type="HAMAP" id="MF_00185">
    <property type="entry name" value="IPP_trans"/>
    <property type="match status" value="1"/>
</dbReference>
<evidence type="ECO:0000256" key="11">
    <source>
        <dbReference type="RuleBase" id="RU003783"/>
    </source>
</evidence>
<evidence type="ECO:0000313" key="15">
    <source>
        <dbReference type="Proteomes" id="UP000287853"/>
    </source>
</evidence>
<feature type="binding site" evidence="10">
    <location>
        <begin position="30"/>
        <end position="37"/>
    </location>
    <ligand>
        <name>ATP</name>
        <dbReference type="ChEBI" id="CHEBI:30616"/>
    </ligand>
</feature>
<dbReference type="AlphaFoldDB" id="A0A3S4TAI7"/>
<dbReference type="InterPro" id="IPR039657">
    <property type="entry name" value="Dimethylallyltransferase"/>
</dbReference>
<dbReference type="EMBL" id="MTKO01000064">
    <property type="protein sequence ID" value="RWX46474.1"/>
    <property type="molecule type" value="Genomic_DNA"/>
</dbReference>
<evidence type="ECO:0000313" key="14">
    <source>
        <dbReference type="EMBL" id="RWX46474.1"/>
    </source>
</evidence>
<evidence type="ECO:0000256" key="13">
    <source>
        <dbReference type="RuleBase" id="RU003785"/>
    </source>
</evidence>
<dbReference type="Gene3D" id="1.10.20.140">
    <property type="match status" value="1"/>
</dbReference>
<comment type="caution">
    <text evidence="10">Lacks conserved residue(s) required for the propagation of feature annotation.</text>
</comment>
<dbReference type="PANTHER" id="PTHR11088:SF60">
    <property type="entry name" value="TRNA DIMETHYLALLYLTRANSFERASE"/>
    <property type="match status" value="1"/>
</dbReference>
<evidence type="ECO:0000256" key="7">
    <source>
        <dbReference type="ARBA" id="ARBA00022840"/>
    </source>
</evidence>
<comment type="subunit">
    <text evidence="10">Monomer.</text>
</comment>
<accession>A0A3S4TAI7</accession>
<evidence type="ECO:0000256" key="8">
    <source>
        <dbReference type="ARBA" id="ARBA00022842"/>
    </source>
</evidence>
<name>A0A3S4TAI7_9BACT</name>
<keyword evidence="15" id="KW-1185">Reference proteome</keyword>
<dbReference type="NCBIfam" id="TIGR00174">
    <property type="entry name" value="miaA"/>
    <property type="match status" value="1"/>
</dbReference>
<comment type="similarity">
    <text evidence="3 10 13">Belongs to the IPP transferase family.</text>
</comment>
<dbReference type="InterPro" id="IPR018022">
    <property type="entry name" value="IPT"/>
</dbReference>
<evidence type="ECO:0000256" key="9">
    <source>
        <dbReference type="ARBA" id="ARBA00049563"/>
    </source>
</evidence>
<protein>
    <recommendedName>
        <fullName evidence="10">tRNA dimethylallyltransferase</fullName>
        <ecNumber evidence="10">2.5.1.75</ecNumber>
    </recommendedName>
    <alternativeName>
        <fullName evidence="10">Dimethylallyl diphosphate:tRNA dimethylallyltransferase</fullName>
        <shortName evidence="10">DMAPP:tRNA dimethylallyltransferase</shortName>
        <shortName evidence="10">DMATase</shortName>
    </alternativeName>
    <alternativeName>
        <fullName evidence="10">Isopentenyl-diphosphate:tRNA isopentenyltransferase</fullName>
        <shortName evidence="10">IPP transferase</shortName>
        <shortName evidence="10">IPPT</shortName>
        <shortName evidence="10">IPTase</shortName>
    </alternativeName>
</protein>
<organism evidence="14 15">
    <name type="scientific">Candidatus Electrothrix aarhusensis</name>
    <dbReference type="NCBI Taxonomy" id="1859131"/>
    <lineage>
        <taxon>Bacteria</taxon>
        <taxon>Pseudomonadati</taxon>
        <taxon>Thermodesulfobacteriota</taxon>
        <taxon>Desulfobulbia</taxon>
        <taxon>Desulfobulbales</taxon>
        <taxon>Desulfobulbaceae</taxon>
        <taxon>Candidatus Electrothrix</taxon>
    </lineage>
</organism>
<keyword evidence="6 10" id="KW-0547">Nucleotide-binding</keyword>
<dbReference type="InterPro" id="IPR027417">
    <property type="entry name" value="P-loop_NTPase"/>
</dbReference>
<keyword evidence="4 10" id="KW-0808">Transferase</keyword>
<evidence type="ECO:0000256" key="3">
    <source>
        <dbReference type="ARBA" id="ARBA00005842"/>
    </source>
</evidence>
<sequence>MKHSPTAQPLTAPLTNPQATIDCPIIVLVGPTAVGKTALSLRLVQRFDCEIVSMDSMQVYRHMDVGTAKPSLEEQASVPHHLIDIINPDEQYDAARFVNDALAAIKDIASRNRTVLLTGGTGLYLKALFEGLFDALPTDEGVRVQLRERLEQEGREALHAELCRIDPATGARVHANDTQRLLRGLEIYLVSGRTWTELIAEQQEQQQQQKAGGQGSRFTRVFQVALDCERERLYQRIAQRSQLMLEQGMIEEVEQLRGMGYAPDLPSMQSIGYKHVNNLLSGEWNKAEMLEYLIRDTRRYAKRQMTWFRKNQELNWFVRDDYDRIAAQAATVLGL</sequence>
<dbReference type="GO" id="GO:0005524">
    <property type="term" value="F:ATP binding"/>
    <property type="evidence" value="ECO:0007669"/>
    <property type="project" value="UniProtKB-UniRule"/>
</dbReference>
<dbReference type="Proteomes" id="UP000287853">
    <property type="component" value="Unassembled WGS sequence"/>
</dbReference>
<gene>
    <name evidence="10" type="primary">miaA</name>
    <name evidence="14" type="ORF">H206_00854</name>
</gene>
<evidence type="ECO:0000256" key="5">
    <source>
        <dbReference type="ARBA" id="ARBA00022694"/>
    </source>
</evidence>
<dbReference type="GO" id="GO:0006400">
    <property type="term" value="P:tRNA modification"/>
    <property type="evidence" value="ECO:0007669"/>
    <property type="project" value="TreeGrafter"/>
</dbReference>
<feature type="site" description="Interaction with substrate tRNA" evidence="10">
    <location>
        <position position="143"/>
    </location>
</feature>
<dbReference type="PANTHER" id="PTHR11088">
    <property type="entry name" value="TRNA DIMETHYLALLYLTRANSFERASE"/>
    <property type="match status" value="1"/>
</dbReference>
<evidence type="ECO:0000256" key="2">
    <source>
        <dbReference type="ARBA" id="ARBA00003213"/>
    </source>
</evidence>
<keyword evidence="8 10" id="KW-0460">Magnesium</keyword>
<dbReference type="GO" id="GO:0052381">
    <property type="term" value="F:tRNA dimethylallyltransferase activity"/>
    <property type="evidence" value="ECO:0007669"/>
    <property type="project" value="UniProtKB-UniRule"/>
</dbReference>
<dbReference type="Gene3D" id="3.40.50.300">
    <property type="entry name" value="P-loop containing nucleotide triphosphate hydrolases"/>
    <property type="match status" value="1"/>
</dbReference>
<feature type="site" description="Interaction with substrate tRNA" evidence="10">
    <location>
        <position position="121"/>
    </location>
</feature>
<proteinExistence type="inferred from homology"/>
<comment type="cofactor">
    <cofactor evidence="1 10">
        <name>Mg(2+)</name>
        <dbReference type="ChEBI" id="CHEBI:18420"/>
    </cofactor>
</comment>
<keyword evidence="7 10" id="KW-0067">ATP-binding</keyword>
<dbReference type="SUPFAM" id="SSF52540">
    <property type="entry name" value="P-loop containing nucleoside triphosphate hydrolases"/>
    <property type="match status" value="2"/>
</dbReference>
<reference evidence="14 15" key="1">
    <citation type="submission" date="2017-01" db="EMBL/GenBank/DDBJ databases">
        <title>The cable genome- insights into the physiology and evolution of filamentous bacteria capable of sulfide oxidation via long distance electron transfer.</title>
        <authorList>
            <person name="Schreiber L."/>
            <person name="Bjerg J.T."/>
            <person name="Boggild A."/>
            <person name="Van De Vossenberg J."/>
            <person name="Meysman F."/>
            <person name="Nielsen L.P."/>
            <person name="Schramm A."/>
            <person name="Kjeldsen K.U."/>
        </authorList>
    </citation>
    <scope>NUCLEOTIDE SEQUENCE [LARGE SCALE GENOMIC DNA]</scope>
    <source>
        <strain evidence="14">MCF</strain>
    </source>
</reference>
<comment type="catalytic activity">
    <reaction evidence="9 10 11">
        <text>adenosine(37) in tRNA + dimethylallyl diphosphate = N(6)-dimethylallyladenosine(37) in tRNA + diphosphate</text>
        <dbReference type="Rhea" id="RHEA:26482"/>
        <dbReference type="Rhea" id="RHEA-COMP:10162"/>
        <dbReference type="Rhea" id="RHEA-COMP:10375"/>
        <dbReference type="ChEBI" id="CHEBI:33019"/>
        <dbReference type="ChEBI" id="CHEBI:57623"/>
        <dbReference type="ChEBI" id="CHEBI:74411"/>
        <dbReference type="ChEBI" id="CHEBI:74415"/>
        <dbReference type="EC" id="2.5.1.75"/>
    </reaction>
</comment>
<evidence type="ECO:0000256" key="4">
    <source>
        <dbReference type="ARBA" id="ARBA00022679"/>
    </source>
</evidence>
<dbReference type="Pfam" id="PF01715">
    <property type="entry name" value="IPPT"/>
    <property type="match status" value="1"/>
</dbReference>
<evidence type="ECO:0000256" key="12">
    <source>
        <dbReference type="RuleBase" id="RU003784"/>
    </source>
</evidence>
<feature type="binding site" evidence="10">
    <location>
        <begin position="32"/>
        <end position="37"/>
    </location>
    <ligand>
        <name>substrate</name>
    </ligand>
</feature>